<organism evidence="2 3">
    <name type="scientific">Myroides phaeus</name>
    <dbReference type="NCBI Taxonomy" id="702745"/>
    <lineage>
        <taxon>Bacteria</taxon>
        <taxon>Pseudomonadati</taxon>
        <taxon>Bacteroidota</taxon>
        <taxon>Flavobacteriia</taxon>
        <taxon>Flavobacteriales</taxon>
        <taxon>Flavobacteriaceae</taxon>
        <taxon>Myroides</taxon>
    </lineage>
</organism>
<feature type="chain" id="PRO_5017392156" evidence="1">
    <location>
        <begin position="21"/>
        <end position="363"/>
    </location>
</feature>
<dbReference type="STRING" id="702745.SAMN05421818_11133"/>
<dbReference type="Pfam" id="PF07396">
    <property type="entry name" value="Porin_O_P"/>
    <property type="match status" value="1"/>
</dbReference>
<gene>
    <name evidence="2" type="ORF">SAMN05421818_11133</name>
</gene>
<evidence type="ECO:0000313" key="3">
    <source>
        <dbReference type="Proteomes" id="UP000243588"/>
    </source>
</evidence>
<dbReference type="Proteomes" id="UP000243588">
    <property type="component" value="Unassembled WGS sequence"/>
</dbReference>
<name>A0A1G8EJG7_9FLAO</name>
<accession>A0A1G8EJG7</accession>
<keyword evidence="3" id="KW-1185">Reference proteome</keyword>
<keyword evidence="1" id="KW-0732">Signal</keyword>
<sequence length="363" mass="42110">MIKRKISLFLLLAMSTSLYSQTDTIKKADPTALFTINGNKDVVNYFNLYLDSRYDFNTTFNGQQTNNSNFQVNQTRMYLTTKFLDKVEFSMRYSLLNNNDNPLEFAVLEYFANEKWSFAAGRLMTGWGSFEIDYNGGELYMYSNIYPDIEVYSNGASVSYHTPKSKYTLQFISPGDGFVTEKYKNKAFGYLGLWQGELFDGKLKTRYGYGLLQHDASRYYNWVTIGNRLDIDNLQIEADWMFGYRNLNYSSILDLENNLGNTYIKDNATTLSLKYRIDKVVPYVKGMYSKRNDLDNGNAYSVVGIQGALEYYPFSEPLFKDIRLFASYNYQNTTFDKNLSNLNDSHQHQVICGVRWLVPLVKK</sequence>
<dbReference type="EMBL" id="FNDQ01000011">
    <property type="protein sequence ID" value="SDH69956.1"/>
    <property type="molecule type" value="Genomic_DNA"/>
</dbReference>
<dbReference type="RefSeq" id="WP_090408401.1">
    <property type="nucleotide sequence ID" value="NZ_FNDQ01000011.1"/>
</dbReference>
<feature type="signal peptide" evidence="1">
    <location>
        <begin position="1"/>
        <end position="20"/>
    </location>
</feature>
<evidence type="ECO:0000256" key="1">
    <source>
        <dbReference type="SAM" id="SignalP"/>
    </source>
</evidence>
<dbReference type="InterPro" id="IPR010870">
    <property type="entry name" value="Porin_O/P"/>
</dbReference>
<evidence type="ECO:0000313" key="2">
    <source>
        <dbReference type="EMBL" id="SDH69956.1"/>
    </source>
</evidence>
<protein>
    <submittedName>
        <fullName evidence="2">Phosphate-selective porin O and P</fullName>
    </submittedName>
</protein>
<proteinExistence type="predicted"/>
<reference evidence="3" key="1">
    <citation type="submission" date="2016-10" db="EMBL/GenBank/DDBJ databases">
        <authorList>
            <person name="Varghese N."/>
            <person name="Submissions S."/>
        </authorList>
    </citation>
    <scope>NUCLEOTIDE SEQUENCE [LARGE SCALE GENOMIC DNA]</scope>
    <source>
        <strain evidence="3">DSM 23313</strain>
    </source>
</reference>
<dbReference type="AlphaFoldDB" id="A0A1G8EJG7"/>